<evidence type="ECO:0000256" key="1">
    <source>
        <dbReference type="SAM" id="Coils"/>
    </source>
</evidence>
<accession>A0A1J4MCH1</accession>
<reference evidence="2 3" key="1">
    <citation type="submission" date="2016-10" db="EMBL/GenBank/DDBJ databases">
        <title>Reductive evolution of mitochondrial metabolism and differential evolution of invasion-related proteins in Cryptosporidium.</title>
        <authorList>
            <person name="Liu S."/>
            <person name="Roellig D.M."/>
            <person name="Guo Y."/>
            <person name="Li N."/>
            <person name="Frace M.A."/>
            <person name="Tang K."/>
            <person name="Zhang L."/>
            <person name="Feng Y."/>
            <person name="Xiao L."/>
        </authorList>
    </citation>
    <scope>NUCLEOTIDE SEQUENCE [LARGE SCALE GENOMIC DNA]</scope>
    <source>
        <strain evidence="2">39726</strain>
    </source>
</reference>
<dbReference type="EMBL" id="LRBP01000027">
    <property type="protein sequence ID" value="OII71929.1"/>
    <property type="molecule type" value="Genomic_DNA"/>
</dbReference>
<comment type="caution">
    <text evidence="2">The sequence shown here is derived from an EMBL/GenBank/DDBJ whole genome shotgun (WGS) entry which is preliminary data.</text>
</comment>
<keyword evidence="1" id="KW-0175">Coiled coil</keyword>
<evidence type="ECO:0000313" key="2">
    <source>
        <dbReference type="EMBL" id="OII71929.1"/>
    </source>
</evidence>
<dbReference type="Proteomes" id="UP000186176">
    <property type="component" value="Unassembled WGS sequence"/>
</dbReference>
<dbReference type="OrthoDB" id="342183at2759"/>
<dbReference type="RefSeq" id="XP_028873548.1">
    <property type="nucleotide sequence ID" value="XM_029017750.1"/>
</dbReference>
<evidence type="ECO:0000313" key="3">
    <source>
        <dbReference type="Proteomes" id="UP000186176"/>
    </source>
</evidence>
<feature type="coiled-coil region" evidence="1">
    <location>
        <begin position="447"/>
        <end position="474"/>
    </location>
</feature>
<keyword evidence="3" id="KW-1185">Reference proteome</keyword>
<organism evidence="2 3">
    <name type="scientific">Cryptosporidium ubiquitum</name>
    <dbReference type="NCBI Taxonomy" id="857276"/>
    <lineage>
        <taxon>Eukaryota</taxon>
        <taxon>Sar</taxon>
        <taxon>Alveolata</taxon>
        <taxon>Apicomplexa</taxon>
        <taxon>Conoidasida</taxon>
        <taxon>Coccidia</taxon>
        <taxon>Eucoccidiorida</taxon>
        <taxon>Eimeriorina</taxon>
        <taxon>Cryptosporidiidae</taxon>
        <taxon>Cryptosporidium</taxon>
    </lineage>
</organism>
<name>A0A1J4MCH1_9CRYT</name>
<dbReference type="VEuPathDB" id="CryptoDB:cubi_00737"/>
<sequence>MGNERLLDKEDDFVGFKYNFLHKLHEISNDEIMELAMDSDNVMGLLEISLYPSESSLEQLKYSRLATELLCTNVFLDVIISGYIFGMDFDIDTNSDSANGSDLDSDLDTDSDLDMDSEKCSELESELGLRPDLHIEINSLPDINIQCNNGTYSISKKGFSQKDISYRRGCLEDNRLDRIYAMPICVLIAFILDNSNEYETELGFKSNIVGTSNFSKLVYSLMMYDFEWTWKYVLLARNGKVLLNLSRLVHNPSVFHLLKLIIGILFDHDHNHDHDHKLLIKGTETKIESILASLYQNLVLDEDLEGKGKKRKDGAQLVISTCEFLVDIFQGFLDLAQVFEHFSFEHIQVELTPLSLDTNLSRKIKYFKEKEDLNISFNYWSKRYRREKVLLSDEIIHELIFNLGRSIQELDFILKSESLFNLEDLNFYSGFASGLMFLVNTVLKADRIEYKEENDKDEESKKNKENKNKQEREKKSLFGTKALKWINEIGTKIWNFSDKVKNSESQGVLLNSIKLIKGIEQRVPDRKPRLSMVNFEMIKIMNNYIWEIVMKLCMREDFSEPGRISSVTKGYLVSLVVEILDYIENLINSEDLDLLRSLIKETEKEGWCEKGKGNQSGISSIVWEILDVIVFRGKVSNSVLEEKVLKIFKSCLDHFGKDKTPTLGCKDNFSNSNTFCLDQITCTRKYFVLGYLKSSWFLSYMGKYKSRESWMDDRILRRTITKVGVTDPNLFKMVKTTRTANIENICDSNIKLGISRIMRNRGRRSFSKTENVSDMNHQGVSEYLYNEVKSMQEDLPWVAHYLWQEK</sequence>
<dbReference type="AlphaFoldDB" id="A0A1J4MCH1"/>
<gene>
    <name evidence="2" type="ORF">cubi_00737</name>
</gene>
<dbReference type="GeneID" id="39977529"/>
<protein>
    <submittedName>
        <fullName evidence="2">Uncharacterized protein</fullName>
    </submittedName>
</protein>
<proteinExistence type="predicted"/>